<proteinExistence type="predicted"/>
<evidence type="ECO:0000256" key="2">
    <source>
        <dbReference type="SAM" id="Phobius"/>
    </source>
</evidence>
<dbReference type="InterPro" id="IPR002931">
    <property type="entry name" value="Transglutaminase-like"/>
</dbReference>
<dbReference type="RefSeq" id="WP_045275954.1">
    <property type="nucleotide sequence ID" value="NZ_BAAAUP010000008.1"/>
</dbReference>
<feature type="transmembrane region" description="Helical" evidence="2">
    <location>
        <begin position="250"/>
        <end position="271"/>
    </location>
</feature>
<feature type="transmembrane region" description="Helical" evidence="2">
    <location>
        <begin position="135"/>
        <end position="155"/>
    </location>
</feature>
<dbReference type="Gene3D" id="3.10.620.30">
    <property type="match status" value="1"/>
</dbReference>
<dbReference type="PATRIC" id="fig|92835.4.peg.2056"/>
<evidence type="ECO:0000313" key="4">
    <source>
        <dbReference type="EMBL" id="KJL39395.1"/>
    </source>
</evidence>
<keyword evidence="2" id="KW-0812">Transmembrane</keyword>
<feature type="transmembrane region" description="Helical" evidence="2">
    <location>
        <begin position="74"/>
        <end position="94"/>
    </location>
</feature>
<feature type="compositionally biased region" description="Basic and acidic residues" evidence="1">
    <location>
        <begin position="627"/>
        <end position="642"/>
    </location>
</feature>
<comment type="caution">
    <text evidence="4">The sequence shown here is derived from an EMBL/GenBank/DDBJ whole genome shotgun (WGS) entry which is preliminary data.</text>
</comment>
<dbReference type="InterPro" id="IPR052901">
    <property type="entry name" value="Bact_TGase-like"/>
</dbReference>
<name>A0A0M2H684_9MICO</name>
<feature type="transmembrane region" description="Helical" evidence="2">
    <location>
        <begin position="162"/>
        <end position="182"/>
    </location>
</feature>
<dbReference type="STRING" id="92835.RS81_02025"/>
<feature type="transmembrane region" description="Helical" evidence="2">
    <location>
        <begin position="21"/>
        <end position="43"/>
    </location>
</feature>
<evidence type="ECO:0000313" key="5">
    <source>
        <dbReference type="Proteomes" id="UP000033956"/>
    </source>
</evidence>
<keyword evidence="5" id="KW-1185">Reference proteome</keyword>
<reference evidence="4 5" key="1">
    <citation type="submission" date="2015-02" db="EMBL/GenBank/DDBJ databases">
        <title>Draft genome sequences of ten Microbacterium spp. with emphasis on heavy metal contaminated environments.</title>
        <authorList>
            <person name="Corretto E."/>
        </authorList>
    </citation>
    <scope>NUCLEOTIDE SEQUENCE [LARGE SCALE GENOMIC DNA]</scope>
    <source>
        <strain evidence="4 5">DSM 12510</strain>
    </source>
</reference>
<sequence>MSATRREAAAASAASGDGTPRIAAGAVLAGVTAVVAGVAAWPIYGAGGFVLLAVVCAVVGAGIAAVAQWRRWRGWSVAACLAGAVLLLGVPLAVPSRLGAPAEILRGLGEVLSGLVLGWKDLITVQPPVGTYRNLLVPALVVFLVGTCVVLRLAWRVDRVAYAAVPVALAMVSFGLFFGRASVSEPLRLGPVTLYAPVETAIGLIELVVCLLWLTARAHAERVRALQRAAASSGVRMSVRTTRTDRRRTALAASMLVGALLLAGAAVPYAARDADRDVLRSAIGPDIDLSAEPSPLSRYRSLFSDGADDVMFTVAAADGELPDRVRIATLDAYDGEVFRTGGDGAVDDGRFVRVPSTLDAGEGEQVAATITIREWDDVWMPTVGHLEDVDFGGDRATALTDRFYYSVSAAAGVQTAGGGLQSGDTYVVRGVEPASPALDAVRAPGGTASDIAIPDSLTTWVDEHASGADGAALAGLVDLIRSRGYLSHGLDKEAESTALWTAELSDYVFQPSASGHSLARIDSIFTRLLERETDTRAESTGNYVAAIGDDEQFAVVVALIARELGFPARIVLGARLASDDPDLPVCEAGVCRAQDLAAWAEVQGDDGAWVPIDATPQHAMTPSLDVTEQRDPENVTEVRPDTIEEVVPPDPSQEDSAADRTDDDVAGPDLAWLLPFLRVAGVTALILLLAFGPFLVVIAAKAARRRGRRRAKTPAARIAGGWEEYRDAALDAGRDAPRAATRGEQAAVFATPAATTLAQDADRAVFSDASIDARVAGDYWRAVDIERRILRRERGFWRGAVSTVSLRSLLLPLAPEPGVRVRTTERGRRRAEPARPTS</sequence>
<dbReference type="AlphaFoldDB" id="A0A0M2H684"/>
<organism evidence="4 5">
    <name type="scientific">Microbacterium terrae</name>
    <dbReference type="NCBI Taxonomy" id="69369"/>
    <lineage>
        <taxon>Bacteria</taxon>
        <taxon>Bacillati</taxon>
        <taxon>Actinomycetota</taxon>
        <taxon>Actinomycetes</taxon>
        <taxon>Micrococcales</taxon>
        <taxon>Microbacteriaceae</taxon>
        <taxon>Microbacterium</taxon>
    </lineage>
</organism>
<feature type="domain" description="Transglutaminase-like" evidence="3">
    <location>
        <begin position="545"/>
        <end position="614"/>
    </location>
</feature>
<gene>
    <name evidence="4" type="ORF">RS81_02025</name>
</gene>
<dbReference type="Pfam" id="PF01841">
    <property type="entry name" value="Transglut_core"/>
    <property type="match status" value="1"/>
</dbReference>
<keyword evidence="2" id="KW-0472">Membrane</keyword>
<dbReference type="PANTHER" id="PTHR42736">
    <property type="entry name" value="PROTEIN-GLUTAMINE GAMMA-GLUTAMYLTRANSFERASE"/>
    <property type="match status" value="1"/>
</dbReference>
<feature type="transmembrane region" description="Helical" evidence="2">
    <location>
        <begin position="49"/>
        <end position="67"/>
    </location>
</feature>
<evidence type="ECO:0000259" key="3">
    <source>
        <dbReference type="Pfam" id="PF01841"/>
    </source>
</evidence>
<keyword evidence="2" id="KW-1133">Transmembrane helix</keyword>
<dbReference type="SUPFAM" id="SSF54001">
    <property type="entry name" value="Cysteine proteinases"/>
    <property type="match status" value="1"/>
</dbReference>
<feature type="transmembrane region" description="Helical" evidence="2">
    <location>
        <begin position="194"/>
        <end position="214"/>
    </location>
</feature>
<protein>
    <submittedName>
        <fullName evidence="4">Transglutaminase-like superfamily protein</fullName>
    </submittedName>
</protein>
<feature type="transmembrane region" description="Helical" evidence="2">
    <location>
        <begin position="676"/>
        <end position="700"/>
    </location>
</feature>
<accession>A0A0M2H684</accession>
<feature type="region of interest" description="Disordered" evidence="1">
    <location>
        <begin position="624"/>
        <end position="663"/>
    </location>
</feature>
<dbReference type="Proteomes" id="UP000033956">
    <property type="component" value="Unassembled WGS sequence"/>
</dbReference>
<dbReference type="InterPro" id="IPR038765">
    <property type="entry name" value="Papain-like_cys_pep_sf"/>
</dbReference>
<dbReference type="PANTHER" id="PTHR42736:SF1">
    <property type="entry name" value="PROTEIN-GLUTAMINE GAMMA-GLUTAMYLTRANSFERASE"/>
    <property type="match status" value="1"/>
</dbReference>
<evidence type="ECO:0000256" key="1">
    <source>
        <dbReference type="SAM" id="MobiDB-lite"/>
    </source>
</evidence>
<dbReference type="EMBL" id="JYIZ01000050">
    <property type="protein sequence ID" value="KJL39395.1"/>
    <property type="molecule type" value="Genomic_DNA"/>
</dbReference>